<accession>A0A8B6DVY9</accession>
<protein>
    <submittedName>
        <fullName evidence="2">Uncharacterized protein</fullName>
    </submittedName>
</protein>
<reference evidence="2" key="1">
    <citation type="submission" date="2018-11" db="EMBL/GenBank/DDBJ databases">
        <authorList>
            <person name="Alioto T."/>
            <person name="Alioto T."/>
        </authorList>
    </citation>
    <scope>NUCLEOTIDE SEQUENCE</scope>
</reference>
<evidence type="ECO:0000313" key="3">
    <source>
        <dbReference type="Proteomes" id="UP000596742"/>
    </source>
</evidence>
<dbReference type="Proteomes" id="UP000596742">
    <property type="component" value="Unassembled WGS sequence"/>
</dbReference>
<proteinExistence type="predicted"/>
<evidence type="ECO:0000256" key="1">
    <source>
        <dbReference type="SAM" id="SignalP"/>
    </source>
</evidence>
<feature type="chain" id="PRO_5032876801" evidence="1">
    <location>
        <begin position="24"/>
        <end position="83"/>
    </location>
</feature>
<name>A0A8B6DVY9_MYTGA</name>
<dbReference type="EMBL" id="UYJE01004108">
    <property type="protein sequence ID" value="VDI25076.1"/>
    <property type="molecule type" value="Genomic_DNA"/>
</dbReference>
<feature type="signal peptide" evidence="1">
    <location>
        <begin position="1"/>
        <end position="23"/>
    </location>
</feature>
<organism evidence="2 3">
    <name type="scientific">Mytilus galloprovincialis</name>
    <name type="common">Mediterranean mussel</name>
    <dbReference type="NCBI Taxonomy" id="29158"/>
    <lineage>
        <taxon>Eukaryota</taxon>
        <taxon>Metazoa</taxon>
        <taxon>Spiralia</taxon>
        <taxon>Lophotrochozoa</taxon>
        <taxon>Mollusca</taxon>
        <taxon>Bivalvia</taxon>
        <taxon>Autobranchia</taxon>
        <taxon>Pteriomorphia</taxon>
        <taxon>Mytilida</taxon>
        <taxon>Mytiloidea</taxon>
        <taxon>Mytilidae</taxon>
        <taxon>Mytilinae</taxon>
        <taxon>Mytilus</taxon>
    </lineage>
</organism>
<keyword evidence="3" id="KW-1185">Reference proteome</keyword>
<sequence length="83" mass="9572">MKPITCLFFAIFLFGIAIQGTTARCNSWPRVCGPWKRCIPTQWYPYYYCAQRWGGPWRGGIWGRQTGGVWGNQGGNYGKRRGY</sequence>
<comment type="caution">
    <text evidence="2">The sequence shown here is derived from an EMBL/GenBank/DDBJ whole genome shotgun (WGS) entry which is preliminary data.</text>
</comment>
<dbReference type="AlphaFoldDB" id="A0A8B6DVY9"/>
<evidence type="ECO:0000313" key="2">
    <source>
        <dbReference type="EMBL" id="VDI25076.1"/>
    </source>
</evidence>
<gene>
    <name evidence="2" type="ORF">MGAL_10B063083</name>
</gene>
<keyword evidence="1" id="KW-0732">Signal</keyword>
<dbReference type="OrthoDB" id="10429148at2759"/>